<feature type="compositionally biased region" description="Basic and acidic residues" evidence="2">
    <location>
        <begin position="770"/>
        <end position="787"/>
    </location>
</feature>
<gene>
    <name evidence="4" type="ORF">PRSY57_1457000</name>
</gene>
<feature type="region of interest" description="Disordered" evidence="2">
    <location>
        <begin position="192"/>
        <end position="215"/>
    </location>
</feature>
<feature type="compositionally biased region" description="Basic and acidic residues" evidence="2">
    <location>
        <begin position="1125"/>
        <end position="1135"/>
    </location>
</feature>
<dbReference type="GeneID" id="24533830"/>
<feature type="region of interest" description="Disordered" evidence="2">
    <location>
        <begin position="1123"/>
        <end position="1175"/>
    </location>
</feature>
<comment type="caution">
    <text evidence="4">The sequence shown here is derived from an EMBL/GenBank/DDBJ whole genome shotgun (WGS) entry which is preliminary data.</text>
</comment>
<evidence type="ECO:0000256" key="1">
    <source>
        <dbReference type="ARBA" id="ARBA00007797"/>
    </source>
</evidence>
<reference evidence="4 5" key="1">
    <citation type="journal article" date="2016" name="Nat. Commun.">
        <title>Genomes of cryptic chimpanzee Plasmodium species reveal key evolutionary events leading to human malaria.</title>
        <authorList>
            <person name="Sundararaman S.A."/>
            <person name="Plenderleith L.J."/>
            <person name="Liu W."/>
            <person name="Loy D.E."/>
            <person name="Learn G.H."/>
            <person name="Li Y."/>
            <person name="Shaw K.S."/>
            <person name="Ayouba A."/>
            <person name="Peeters M."/>
            <person name="Speede S."/>
            <person name="Shaw G.M."/>
            <person name="Bushman F.D."/>
            <person name="Brisson D."/>
            <person name="Rayner J.C."/>
            <person name="Sharp P.M."/>
            <person name="Hahn B.H."/>
        </authorList>
    </citation>
    <scope>NUCLEOTIDE SEQUENCE [LARGE SCALE GENOMIC DNA]</scope>
    <source>
        <strain evidence="4 5">SY57</strain>
    </source>
</reference>
<feature type="region of interest" description="Disordered" evidence="2">
    <location>
        <begin position="741"/>
        <end position="823"/>
    </location>
</feature>
<dbReference type="GO" id="GO:0005634">
    <property type="term" value="C:nucleus"/>
    <property type="evidence" value="ECO:0007669"/>
    <property type="project" value="UniProtKB-ARBA"/>
</dbReference>
<feature type="compositionally biased region" description="Basic and acidic residues" evidence="2">
    <location>
        <begin position="197"/>
        <end position="207"/>
    </location>
</feature>
<evidence type="ECO:0000256" key="2">
    <source>
        <dbReference type="SAM" id="MobiDB-lite"/>
    </source>
</evidence>
<evidence type="ECO:0000313" key="4">
    <source>
        <dbReference type="EMBL" id="KYN94227.1"/>
    </source>
</evidence>
<sequence length="1464" mass="175894">MYNTMNKKLNNKIKKNHSVNKFNKKNVNRYDFKKKSQSFKHKKAKLKNSHFGVNKNWKDKIKNSHIKKKRDNNYNNKKNENKRFSIYDENKKDIYDIEHVIRSIIEKKVSLKKVDDKFINNVKTIYDMNEEWFILKKKLEHVVIKYVIKKKKKNLQYDNINFYVKKFQKRKSVYDKIDDVYIDANGYDEENGHALNNKKEGGKNNKNEDEDNSDNINYYDNMKKDSPFVHQVKLFDLDNEDILFDMDDEKKQVVLNSKLWNKKIKAFLIKKSMSQNVTLNNDDEKNKFIDYNNIPIHLNELYNNDTIHKNHCTNNNKSDVKIKIKLMLKKKINMNDIYNLIYNIGLNMIYNYYELYLEKYSNDEEKIHLEIIHNKNNIFSDRINNIVVLIKKNPLIYFIYIKVLIDFYNKKEDVFIKKSILECLKHIYLYILPNEYLLNIEENNQIILHYILNIIFNRFNFKEYNFSSYYFFLNALIYIYSFENYLKKSFLQYIFILKNGIYSLIPSLFYLSANNINEFCLKKKENKFANLNIILEGYCTLNKGNPLLLNFLKYLITLEKFKEYITNYIFQKILVSIKYCVDIIVDHLKNKKEHNINNVEDKLKKDIVCINRCLYILYKMDSHSFNNMIENIIYFATYLFEMFSKNIYELHEHKNELLNEWSVEKMAYINYDKDTQKGMIINTTNKESYCSISNISKVDNIIENNAAYIDNYNDNHINEINIKKEHEDDINNEEKISKKDISNDYSYNNNNNNNNNDNNNNYNYNYNSNHKGDDHHSEDINRSENVHDTNITSEHVNEKEKEVKGEKNNVSQDKKKQKKEDKKKNIEENIFNKYCLYGYLSSKVLKLLSSILVKNMYFIIYNRCLSLRDKNNNQFNEKTKKIEDNKYLHSLNVLSFLKVIKSVESYKIKINFLVLMFLLLYSSKQIDDNTYCYFYSILKDMNYYESEHTYNLYSLLTVLILTDNNIIRNISFIKRIFQHSIHSKESWTHVFSIMMIRYLILKKPEFIKYLYHEEKKLYENNLNYVKNNYTLKFKKYNQGKELNINDKLFIYNKSINNPVDTNSILTHLYEFYTFSSMLNDNFKSILLEFRNITIFNYNPFQRKRYSSIRNSVHLDFSRRNGSLIKQEKGNEDNQHNKNNMDCINSHENETKNDLQGNSKNNNNNNNNNDVDDDDDDLVINIKTKYNNKNEKDVKSDFTLNLNSDDVTTSAVSIDEEKKEGNNIYNKHEKKQEHSKINNYSHVKHNSISNELIYEYTYETSAVINIMEKLAIEYKNAKEQLNMLNTYNNFLHDSCINDRTVNHSNNNNNNNNNNVDVKKPKQKLIHNVYQKYFYDILCSYNNNSFKKFKDKYHIKKKKGKSKDREDDEDASSTDEEQEEDEFLDDYIRKNFDIDNDIDNDDDDEDDLLINNKFKRSQNKRKITNGDPNNYKKNFKRKKTKTDDDLKDDTMEFTDFINKLKKKKNI</sequence>
<feature type="domain" description="CCAAT-binding factor" evidence="3">
    <location>
        <begin position="913"/>
        <end position="1079"/>
    </location>
</feature>
<proteinExistence type="inferred from homology"/>
<feature type="region of interest" description="Disordered" evidence="2">
    <location>
        <begin position="1355"/>
        <end position="1379"/>
    </location>
</feature>
<dbReference type="Proteomes" id="UP000076359">
    <property type="component" value="Chromosome 14"/>
</dbReference>
<name>A0A151L5V0_PLARE</name>
<dbReference type="EMBL" id="LVLA01000015">
    <property type="protein sequence ID" value="KYN94227.1"/>
    <property type="molecule type" value="Genomic_DNA"/>
</dbReference>
<feature type="compositionally biased region" description="Acidic residues" evidence="2">
    <location>
        <begin position="1364"/>
        <end position="1379"/>
    </location>
</feature>
<dbReference type="RefSeq" id="XP_012765620.2">
    <property type="nucleotide sequence ID" value="XM_012910166.2"/>
</dbReference>
<dbReference type="VEuPathDB" id="PlasmoDB:PRG01_1457700"/>
<evidence type="ECO:0000259" key="3">
    <source>
        <dbReference type="Pfam" id="PF03914"/>
    </source>
</evidence>
<organism evidence="4 5">
    <name type="scientific">Plasmodium reichenowi</name>
    <dbReference type="NCBI Taxonomy" id="5854"/>
    <lineage>
        <taxon>Eukaryota</taxon>
        <taxon>Sar</taxon>
        <taxon>Alveolata</taxon>
        <taxon>Apicomplexa</taxon>
        <taxon>Aconoidasida</taxon>
        <taxon>Haemosporida</taxon>
        <taxon>Plasmodiidae</taxon>
        <taxon>Plasmodium</taxon>
        <taxon>Plasmodium (Laverania)</taxon>
    </lineage>
</organism>
<evidence type="ECO:0000313" key="5">
    <source>
        <dbReference type="Proteomes" id="UP000076359"/>
    </source>
</evidence>
<accession>A0A151L5V0</accession>
<dbReference type="KEGG" id="prei:PRSY57_1457000"/>
<dbReference type="Pfam" id="PF03914">
    <property type="entry name" value="CBF"/>
    <property type="match status" value="1"/>
</dbReference>
<feature type="compositionally biased region" description="Low complexity" evidence="2">
    <location>
        <begin position="743"/>
        <end position="769"/>
    </location>
</feature>
<comment type="similarity">
    <text evidence="1">Belongs to the CBF/MAK21 family.</text>
</comment>
<dbReference type="InterPro" id="IPR005612">
    <property type="entry name" value="CCAAT-binding_factor"/>
</dbReference>
<dbReference type="VEuPathDB" id="PlasmoDB:PRCDC_1457000"/>
<feature type="region of interest" description="Disordered" evidence="2">
    <location>
        <begin position="1417"/>
        <end position="1444"/>
    </location>
</feature>
<protein>
    <submittedName>
        <fullName evidence="4">Large ribosomal subunit nuclear export factor, putative</fullName>
    </submittedName>
</protein>
<feature type="compositionally biased region" description="Basic and acidic residues" evidence="2">
    <location>
        <begin position="795"/>
        <end position="823"/>
    </location>
</feature>